<dbReference type="InterPro" id="IPR000390">
    <property type="entry name" value="Small_drug/metabolite_transptr"/>
</dbReference>
<keyword evidence="8 13" id="KW-0812">Transmembrane</keyword>
<dbReference type="GO" id="GO:0009103">
    <property type="term" value="P:lipopolysaccharide biosynthetic process"/>
    <property type="evidence" value="ECO:0007669"/>
    <property type="project" value="UniProtKB-KW"/>
</dbReference>
<keyword evidence="17" id="KW-1185">Reference proteome</keyword>
<evidence type="ECO:0000259" key="15">
    <source>
        <dbReference type="Pfam" id="PF00892"/>
    </source>
</evidence>
<feature type="transmembrane region" description="Helical" evidence="13">
    <location>
        <begin position="63"/>
        <end position="81"/>
    </location>
</feature>
<dbReference type="InterPro" id="IPR037185">
    <property type="entry name" value="EmrE-like"/>
</dbReference>
<dbReference type="EMBL" id="JACCBD010000001">
    <property type="protein sequence ID" value="NYD26808.1"/>
    <property type="molecule type" value="Genomic_DNA"/>
</dbReference>
<feature type="chain" id="PRO_5032805026" evidence="14">
    <location>
        <begin position="18"/>
        <end position="303"/>
    </location>
</feature>
<dbReference type="PANTHER" id="PTHR30561:SF1">
    <property type="entry name" value="MULTIDRUG TRANSPORTER EMRE"/>
    <property type="match status" value="1"/>
</dbReference>
<evidence type="ECO:0000256" key="8">
    <source>
        <dbReference type="ARBA" id="ARBA00022692"/>
    </source>
</evidence>
<evidence type="ECO:0000313" key="17">
    <source>
        <dbReference type="Proteomes" id="UP000586095"/>
    </source>
</evidence>
<comment type="subcellular location">
    <subcellularLocation>
        <location evidence="1">Cell membrane</location>
        <topology evidence="1">Multi-pass membrane protein</topology>
    </subcellularLocation>
</comment>
<accession>A0A852R7C4</accession>
<dbReference type="InterPro" id="IPR000620">
    <property type="entry name" value="EamA_dom"/>
</dbReference>
<keyword evidence="14" id="KW-0732">Signal</keyword>
<evidence type="ECO:0000256" key="12">
    <source>
        <dbReference type="ARBA" id="ARBA00023136"/>
    </source>
</evidence>
<protein>
    <submittedName>
        <fullName evidence="16">Drug/metabolite transporter (DMT)-like permease</fullName>
    </submittedName>
</protein>
<organism evidence="16 17">
    <name type="scientific">Leucobacter aridicollis</name>
    <dbReference type="NCBI Taxonomy" id="283878"/>
    <lineage>
        <taxon>Bacteria</taxon>
        <taxon>Bacillati</taxon>
        <taxon>Actinomycetota</taxon>
        <taxon>Actinomycetes</taxon>
        <taxon>Micrococcales</taxon>
        <taxon>Microbacteriaceae</taxon>
        <taxon>Leucobacter</taxon>
    </lineage>
</organism>
<dbReference type="PANTHER" id="PTHR30561">
    <property type="entry name" value="SMR FAMILY PROTON-DEPENDENT DRUG EFFLUX TRANSPORTER SUGE"/>
    <property type="match status" value="1"/>
</dbReference>
<feature type="transmembrane region" description="Helical" evidence="13">
    <location>
        <begin position="119"/>
        <end position="138"/>
    </location>
</feature>
<keyword evidence="5" id="KW-0444">Lipid biosynthesis</keyword>
<evidence type="ECO:0000256" key="2">
    <source>
        <dbReference type="ARBA" id="ARBA00007362"/>
    </source>
</evidence>
<feature type="transmembrane region" description="Helical" evidence="13">
    <location>
        <begin position="158"/>
        <end position="178"/>
    </location>
</feature>
<keyword evidence="7" id="KW-0441">Lipid A biosynthesis</keyword>
<evidence type="ECO:0000256" key="3">
    <source>
        <dbReference type="ARBA" id="ARBA00022448"/>
    </source>
</evidence>
<gene>
    <name evidence="16" type="ORF">BJ960_001611</name>
</gene>
<feature type="signal peptide" evidence="14">
    <location>
        <begin position="1"/>
        <end position="17"/>
    </location>
</feature>
<feature type="domain" description="EamA" evidence="15">
    <location>
        <begin position="162"/>
        <end position="302"/>
    </location>
</feature>
<evidence type="ECO:0000256" key="6">
    <source>
        <dbReference type="ARBA" id="ARBA00022519"/>
    </source>
</evidence>
<dbReference type="RefSeq" id="WP_185986903.1">
    <property type="nucleotide sequence ID" value="NZ_BAAALZ010000001.1"/>
</dbReference>
<evidence type="ECO:0000256" key="10">
    <source>
        <dbReference type="ARBA" id="ARBA00022989"/>
    </source>
</evidence>
<dbReference type="SUPFAM" id="SSF103481">
    <property type="entry name" value="Multidrug resistance efflux transporter EmrE"/>
    <property type="match status" value="2"/>
</dbReference>
<feature type="transmembrane region" description="Helical" evidence="13">
    <location>
        <begin position="33"/>
        <end position="51"/>
    </location>
</feature>
<evidence type="ECO:0000256" key="11">
    <source>
        <dbReference type="ARBA" id="ARBA00023098"/>
    </source>
</evidence>
<evidence type="ECO:0000256" key="14">
    <source>
        <dbReference type="SAM" id="SignalP"/>
    </source>
</evidence>
<keyword evidence="9" id="KW-0448">Lipopolysaccharide biosynthesis</keyword>
<dbReference type="Pfam" id="PF00892">
    <property type="entry name" value="EamA"/>
    <property type="match status" value="2"/>
</dbReference>
<reference evidence="16 17" key="1">
    <citation type="submission" date="2020-07" db="EMBL/GenBank/DDBJ databases">
        <title>Sequencing the genomes of 1000 actinobacteria strains.</title>
        <authorList>
            <person name="Klenk H.-P."/>
        </authorList>
    </citation>
    <scope>NUCLEOTIDE SEQUENCE [LARGE SCALE GENOMIC DNA]</scope>
    <source>
        <strain evidence="16 17">DSM 17380</strain>
    </source>
</reference>
<dbReference type="Gene3D" id="1.10.3730.20">
    <property type="match status" value="2"/>
</dbReference>
<feature type="transmembrane region" description="Helical" evidence="13">
    <location>
        <begin position="284"/>
        <end position="302"/>
    </location>
</feature>
<keyword evidence="4" id="KW-1003">Cell membrane</keyword>
<sequence length="303" mass="31202">MNLTALGLVLAAAVAHAAWNILAARSSRSGVPFLFWGAIVSAVVWSVAIPFTGGIGSSGAWEFVLAVVVSGVLHVLYMLVLQRGYRAGDLSTVYATARGSGPVLTVIVSILLFGERPGLLALGGVLLVVVGVTAFGLIGRTRPAAGAEFAGAAGRARFDPSVVFGLLTGVAIATYTLWDVSMVNGFGIAPVAFMVGTSAAEAVIFGGMLGAEGARGKRPARRLRGELRANWRSLLAFGVLSPLSYVLVLTAATLAPLSLVAPMRETSVVLVGLYGVIRYRESNPVLRLTAAVVVVCGVALIGL</sequence>
<keyword evidence="12 13" id="KW-0472">Membrane</keyword>
<feature type="domain" description="EamA" evidence="15">
    <location>
        <begin position="5"/>
        <end position="133"/>
    </location>
</feature>
<comment type="similarity">
    <text evidence="2">Belongs to the EamA transporter family.</text>
</comment>
<keyword evidence="10 13" id="KW-1133">Transmembrane helix</keyword>
<keyword evidence="6" id="KW-0997">Cell inner membrane</keyword>
<evidence type="ECO:0000256" key="5">
    <source>
        <dbReference type="ARBA" id="ARBA00022516"/>
    </source>
</evidence>
<proteinExistence type="inferred from homology"/>
<evidence type="ECO:0000256" key="9">
    <source>
        <dbReference type="ARBA" id="ARBA00022985"/>
    </source>
</evidence>
<evidence type="ECO:0000256" key="1">
    <source>
        <dbReference type="ARBA" id="ARBA00004651"/>
    </source>
</evidence>
<feature type="transmembrane region" description="Helical" evidence="13">
    <location>
        <begin position="190"/>
        <end position="211"/>
    </location>
</feature>
<dbReference type="Proteomes" id="UP000586095">
    <property type="component" value="Unassembled WGS sequence"/>
</dbReference>
<name>A0A852R7C4_9MICO</name>
<evidence type="ECO:0000256" key="7">
    <source>
        <dbReference type="ARBA" id="ARBA00022556"/>
    </source>
</evidence>
<comment type="caution">
    <text evidence="16">The sequence shown here is derived from an EMBL/GenBank/DDBJ whole genome shotgun (WGS) entry which is preliminary data.</text>
</comment>
<evidence type="ECO:0000256" key="13">
    <source>
        <dbReference type="SAM" id="Phobius"/>
    </source>
</evidence>
<keyword evidence="11" id="KW-0443">Lipid metabolism</keyword>
<dbReference type="AlphaFoldDB" id="A0A852R7C4"/>
<feature type="transmembrane region" description="Helical" evidence="13">
    <location>
        <begin position="231"/>
        <end position="253"/>
    </location>
</feature>
<evidence type="ECO:0000256" key="4">
    <source>
        <dbReference type="ARBA" id="ARBA00022475"/>
    </source>
</evidence>
<dbReference type="GO" id="GO:0005886">
    <property type="term" value="C:plasma membrane"/>
    <property type="evidence" value="ECO:0007669"/>
    <property type="project" value="UniProtKB-SubCell"/>
</dbReference>
<dbReference type="GO" id="GO:0022857">
    <property type="term" value="F:transmembrane transporter activity"/>
    <property type="evidence" value="ECO:0007669"/>
    <property type="project" value="InterPro"/>
</dbReference>
<evidence type="ECO:0000313" key="16">
    <source>
        <dbReference type="EMBL" id="NYD26808.1"/>
    </source>
</evidence>
<keyword evidence="3" id="KW-0813">Transport</keyword>